<name>A0AAN9HT71_CROPI</name>
<comment type="caution">
    <text evidence="2">The sequence shown here is derived from an EMBL/GenBank/DDBJ whole genome shotgun (WGS) entry which is preliminary data.</text>
</comment>
<reference evidence="2 3" key="1">
    <citation type="submission" date="2024-01" db="EMBL/GenBank/DDBJ databases">
        <title>The genomes of 5 underutilized Papilionoideae crops provide insights into root nodulation and disease resistanc.</title>
        <authorList>
            <person name="Yuan L."/>
        </authorList>
    </citation>
    <scope>NUCLEOTIDE SEQUENCE [LARGE SCALE GENOMIC DNA]</scope>
    <source>
        <strain evidence="2">ZHUSHIDOU_FW_LH</strain>
        <tissue evidence="2">Leaf</tissue>
    </source>
</reference>
<feature type="region of interest" description="Disordered" evidence="1">
    <location>
        <begin position="54"/>
        <end position="74"/>
    </location>
</feature>
<dbReference type="Proteomes" id="UP001372338">
    <property type="component" value="Unassembled WGS sequence"/>
</dbReference>
<proteinExistence type="predicted"/>
<protein>
    <submittedName>
        <fullName evidence="2">Uncharacterized protein</fullName>
    </submittedName>
</protein>
<dbReference type="AlphaFoldDB" id="A0AAN9HT71"/>
<keyword evidence="3" id="KW-1185">Reference proteome</keyword>
<evidence type="ECO:0000313" key="3">
    <source>
        <dbReference type="Proteomes" id="UP001372338"/>
    </source>
</evidence>
<organism evidence="2 3">
    <name type="scientific">Crotalaria pallida</name>
    <name type="common">Smooth rattlebox</name>
    <name type="synonym">Crotalaria striata</name>
    <dbReference type="NCBI Taxonomy" id="3830"/>
    <lineage>
        <taxon>Eukaryota</taxon>
        <taxon>Viridiplantae</taxon>
        <taxon>Streptophyta</taxon>
        <taxon>Embryophyta</taxon>
        <taxon>Tracheophyta</taxon>
        <taxon>Spermatophyta</taxon>
        <taxon>Magnoliopsida</taxon>
        <taxon>eudicotyledons</taxon>
        <taxon>Gunneridae</taxon>
        <taxon>Pentapetalae</taxon>
        <taxon>rosids</taxon>
        <taxon>fabids</taxon>
        <taxon>Fabales</taxon>
        <taxon>Fabaceae</taxon>
        <taxon>Papilionoideae</taxon>
        <taxon>50 kb inversion clade</taxon>
        <taxon>genistoids sensu lato</taxon>
        <taxon>core genistoids</taxon>
        <taxon>Crotalarieae</taxon>
        <taxon>Crotalaria</taxon>
    </lineage>
</organism>
<gene>
    <name evidence="2" type="ORF">RIF29_33852</name>
</gene>
<evidence type="ECO:0000256" key="1">
    <source>
        <dbReference type="SAM" id="MobiDB-lite"/>
    </source>
</evidence>
<accession>A0AAN9HT71</accession>
<sequence>MRDLSLDVEREATLLVGDWAPREGLGLSLGDDVFPEDIDAVESVGDGVIVGEAESESAKVEGAGETETGAGEGDRVAEVKLDGVVELVGVDAVNLGDVEVLWVEKQWKRR</sequence>
<dbReference type="EMBL" id="JAYWIO010000007">
    <property type="protein sequence ID" value="KAK7251002.1"/>
    <property type="molecule type" value="Genomic_DNA"/>
</dbReference>
<evidence type="ECO:0000313" key="2">
    <source>
        <dbReference type="EMBL" id="KAK7251002.1"/>
    </source>
</evidence>